<accession>A0A1V3XPJ9</accession>
<sequence length="40" mass="4411">MSPHRRSGATQNRNILLRNIVNRLHAAKTDSAPHFGSGKT</sequence>
<evidence type="ECO:0000313" key="2">
    <source>
        <dbReference type="Proteomes" id="UP000188532"/>
    </source>
</evidence>
<reference evidence="1 2" key="1">
    <citation type="submission" date="2017-02" db="EMBL/GenBank/DDBJ databases">
        <title>Complete genome sequences of Mycobacterium kansasii strains isolated from rhesus macaques.</title>
        <authorList>
            <person name="Panda A."/>
            <person name="Nagaraj S."/>
            <person name="Zhao X."/>
            <person name="Tettelin H."/>
            <person name="Detolla L.J."/>
        </authorList>
    </citation>
    <scope>NUCLEOTIDE SEQUENCE [LARGE SCALE GENOMIC DNA]</scope>
    <source>
        <strain evidence="1 2">11-3469</strain>
    </source>
</reference>
<comment type="caution">
    <text evidence="1">The sequence shown here is derived from an EMBL/GenBank/DDBJ whole genome shotgun (WGS) entry which is preliminary data.</text>
</comment>
<dbReference type="AlphaFoldDB" id="A0A1V3XPJ9"/>
<evidence type="ECO:0000313" key="1">
    <source>
        <dbReference type="EMBL" id="OOK81143.1"/>
    </source>
</evidence>
<proteinExistence type="predicted"/>
<dbReference type="EMBL" id="MVBN01000002">
    <property type="protein sequence ID" value="OOK81143.1"/>
    <property type="molecule type" value="Genomic_DNA"/>
</dbReference>
<name>A0A1V3XPJ9_MYCKA</name>
<gene>
    <name evidence="1" type="ORF">BZL29_2939</name>
</gene>
<organism evidence="1 2">
    <name type="scientific">Mycobacterium kansasii</name>
    <dbReference type="NCBI Taxonomy" id="1768"/>
    <lineage>
        <taxon>Bacteria</taxon>
        <taxon>Bacillati</taxon>
        <taxon>Actinomycetota</taxon>
        <taxon>Actinomycetes</taxon>
        <taxon>Mycobacteriales</taxon>
        <taxon>Mycobacteriaceae</taxon>
        <taxon>Mycobacterium</taxon>
    </lineage>
</organism>
<dbReference type="Proteomes" id="UP000188532">
    <property type="component" value="Unassembled WGS sequence"/>
</dbReference>
<protein>
    <submittedName>
        <fullName evidence="1">Uncharacterized protein</fullName>
    </submittedName>
</protein>